<dbReference type="CDD" id="cd16913">
    <property type="entry name" value="YkuD_like"/>
    <property type="match status" value="1"/>
</dbReference>
<evidence type="ECO:0000313" key="9">
    <source>
        <dbReference type="EMBL" id="EFL43933.1"/>
    </source>
</evidence>
<dbReference type="PROSITE" id="PS52029">
    <property type="entry name" value="LD_TPASE"/>
    <property type="match status" value="1"/>
</dbReference>
<feature type="active site" description="Nucleophile" evidence="6">
    <location>
        <position position="519"/>
    </location>
</feature>
<evidence type="ECO:0000256" key="4">
    <source>
        <dbReference type="ARBA" id="ARBA00022984"/>
    </source>
</evidence>
<dbReference type="Pfam" id="PF03734">
    <property type="entry name" value="YkuD"/>
    <property type="match status" value="1"/>
</dbReference>
<evidence type="ECO:0000313" key="10">
    <source>
        <dbReference type="Proteomes" id="UP000004431"/>
    </source>
</evidence>
<protein>
    <submittedName>
        <fullName evidence="9">ErfK/YbiS/YcfS/YnhG</fullName>
    </submittedName>
</protein>
<feature type="domain" description="L,D-TPase catalytic" evidence="8">
    <location>
        <begin position="417"/>
        <end position="543"/>
    </location>
</feature>
<keyword evidence="5 6" id="KW-0961">Cell wall biogenesis/degradation</keyword>
<proteinExistence type="predicted"/>
<evidence type="ECO:0000259" key="8">
    <source>
        <dbReference type="PROSITE" id="PS52029"/>
    </source>
</evidence>
<feature type="active site" description="Proton donor/acceptor" evidence="6">
    <location>
        <position position="498"/>
    </location>
</feature>
<keyword evidence="7" id="KW-0812">Transmembrane</keyword>
<keyword evidence="2" id="KW-0808">Transferase</keyword>
<evidence type="ECO:0000256" key="5">
    <source>
        <dbReference type="ARBA" id="ARBA00023316"/>
    </source>
</evidence>
<evidence type="ECO:0000256" key="1">
    <source>
        <dbReference type="ARBA" id="ARBA00004752"/>
    </source>
</evidence>
<comment type="pathway">
    <text evidence="1 6">Cell wall biogenesis; peptidoglycan biosynthesis.</text>
</comment>
<dbReference type="PANTHER" id="PTHR30582:SF2">
    <property type="entry name" value="L,D-TRANSPEPTIDASE YCIB-RELATED"/>
    <property type="match status" value="1"/>
</dbReference>
<keyword evidence="10" id="KW-1185">Reference proteome</keyword>
<keyword evidence="7" id="KW-1133">Transmembrane helix</keyword>
<dbReference type="InterPro" id="IPR005490">
    <property type="entry name" value="LD_TPept_cat_dom"/>
</dbReference>
<feature type="transmembrane region" description="Helical" evidence="7">
    <location>
        <begin position="93"/>
        <end position="116"/>
    </location>
</feature>
<dbReference type="EMBL" id="AEDQ01000027">
    <property type="protein sequence ID" value="EFL43933.1"/>
    <property type="molecule type" value="Genomic_DNA"/>
</dbReference>
<evidence type="ECO:0000256" key="6">
    <source>
        <dbReference type="PROSITE-ProRule" id="PRU01373"/>
    </source>
</evidence>
<gene>
    <name evidence="9" type="ORF">HMPREF9248_0207</name>
</gene>
<dbReference type="Gene3D" id="2.40.440.10">
    <property type="entry name" value="L,D-transpeptidase catalytic domain-like"/>
    <property type="match status" value="1"/>
</dbReference>
<evidence type="ECO:0000256" key="3">
    <source>
        <dbReference type="ARBA" id="ARBA00022960"/>
    </source>
</evidence>
<dbReference type="InterPro" id="IPR050979">
    <property type="entry name" value="LD-transpeptidase"/>
</dbReference>
<comment type="caution">
    <text evidence="9">The sequence shown here is derived from an EMBL/GenBank/DDBJ whole genome shotgun (WGS) entry which is preliminary data.</text>
</comment>
<organism evidence="9 10">
    <name type="scientific">Fannyhessea vaginae PB189-T1-4</name>
    <dbReference type="NCBI Taxonomy" id="866774"/>
    <lineage>
        <taxon>Bacteria</taxon>
        <taxon>Bacillati</taxon>
        <taxon>Actinomycetota</taxon>
        <taxon>Coriobacteriia</taxon>
        <taxon>Coriobacteriales</taxon>
        <taxon>Atopobiaceae</taxon>
        <taxon>Fannyhessea</taxon>
    </lineage>
</organism>
<keyword evidence="3 6" id="KW-0133">Cell shape</keyword>
<accession>A0ABN0AZH9</accession>
<dbReference type="PANTHER" id="PTHR30582">
    <property type="entry name" value="L,D-TRANSPEPTIDASE"/>
    <property type="match status" value="1"/>
</dbReference>
<evidence type="ECO:0000256" key="2">
    <source>
        <dbReference type="ARBA" id="ARBA00022679"/>
    </source>
</evidence>
<reference evidence="9 10" key="1">
    <citation type="submission" date="2010-08" db="EMBL/GenBank/DDBJ databases">
        <authorList>
            <person name="Durkin A.S."/>
            <person name="Madupu R."/>
            <person name="Torralba M."/>
            <person name="Gillis M."/>
            <person name="Methe B."/>
            <person name="Sutton G."/>
            <person name="Nelson K.E."/>
        </authorList>
    </citation>
    <scope>NUCLEOTIDE SEQUENCE [LARGE SCALE GENOMIC DNA]</scope>
    <source>
        <strain evidence="9 10">PB189-T1-4</strain>
    </source>
</reference>
<keyword evidence="4 6" id="KW-0573">Peptidoglycan synthesis</keyword>
<dbReference type="Proteomes" id="UP000004431">
    <property type="component" value="Unassembled WGS sequence"/>
</dbReference>
<sequence length="543" mass="58389">MHEYDTTNGIGVTVSKHGAHFSGATTTSSSAYDKTQILPNSHAQEQAIPMMPAVVPAPSQVDAAAGAAGVAGVGVSDGNAPSAAAKTHTAKKLVMRGVAAVIALLASGYCAGGWYFSHHFMRGTSYLSYDISYMDEHQFAAKLAQIEQDYTFLATYADFSSQIHASDISYKLSGDTNAKQAIHDYAPGFSWLAKLLQNTSITLATPAQFDKDALNSVVTQQVDEYNKNATNPVDAYAQFDDPSQTFTISDAKVGSAIEPARASEEIATAIETNQTSVAMSDAVLKQPTLKSDSPDLIAIADRANKALNLTISLRYQQKELARVGKNELKSWMHIANLHELNIDQSAIETWGKDNLMPKLTSDDPTRKPKVLYDKLAAALTKAVNNGAADPITLPVSIVRSTPSTAPAESEGAKARGRHVDVNIANQYARLYDEDGDVLWQSYIVSGKNGATPTGTFYVNALMRNQTLIGLDTDNDGQPDYKSHVSYWMPFVGNMVGMHDAPWRSVFGGKVYQISGSHGCVNLPPSKAAELYGLLKVGDVVYVH</sequence>
<keyword evidence="7" id="KW-0472">Membrane</keyword>
<dbReference type="SUPFAM" id="SSF141523">
    <property type="entry name" value="L,D-transpeptidase catalytic domain-like"/>
    <property type="match status" value="1"/>
</dbReference>
<dbReference type="InterPro" id="IPR038063">
    <property type="entry name" value="Transpep_catalytic_dom"/>
</dbReference>
<evidence type="ECO:0000256" key="7">
    <source>
        <dbReference type="SAM" id="Phobius"/>
    </source>
</evidence>
<name>A0ABN0AZH9_9ACTN</name>